<evidence type="ECO:0000313" key="2">
    <source>
        <dbReference type="EMBL" id="EDQ98618.1"/>
    </source>
</evidence>
<dbReference type="EMBL" id="DS547230">
    <property type="protein sequence ID" value="EDQ98618.1"/>
    <property type="molecule type" value="Genomic_DNA"/>
</dbReference>
<dbReference type="GO" id="GO:0005096">
    <property type="term" value="F:GTPase activator activity"/>
    <property type="evidence" value="ECO:0007669"/>
    <property type="project" value="TreeGrafter"/>
</dbReference>
<reference evidence="3 4" key="1">
    <citation type="journal article" date="2008" name="Nature">
        <title>The genome of Laccaria bicolor provides insights into mycorrhizal symbiosis.</title>
        <authorList>
            <person name="Martin F."/>
            <person name="Aerts A."/>
            <person name="Ahren D."/>
            <person name="Brun A."/>
            <person name="Danchin E.G.J."/>
            <person name="Duchaussoy F."/>
            <person name="Gibon J."/>
            <person name="Kohler A."/>
            <person name="Lindquist E."/>
            <person name="Pereda V."/>
            <person name="Salamov A."/>
            <person name="Shapiro H.J."/>
            <person name="Wuyts J."/>
            <person name="Blaudez D."/>
            <person name="Buee M."/>
            <person name="Brokstein P."/>
            <person name="Canbaeck B."/>
            <person name="Cohen D."/>
            <person name="Courty P.E."/>
            <person name="Coutinho P.M."/>
            <person name="Delaruelle C."/>
            <person name="Detter J.C."/>
            <person name="Deveau A."/>
            <person name="DiFazio S."/>
            <person name="Duplessis S."/>
            <person name="Fraissinet-Tachet L."/>
            <person name="Lucic E."/>
            <person name="Frey-Klett P."/>
            <person name="Fourrey C."/>
            <person name="Feussner I."/>
            <person name="Gay G."/>
            <person name="Grimwood J."/>
            <person name="Hoegger P.J."/>
            <person name="Jain P."/>
            <person name="Kilaru S."/>
            <person name="Labbe J."/>
            <person name="Lin Y.C."/>
            <person name="Legue V."/>
            <person name="Le Tacon F."/>
            <person name="Marmeisse R."/>
            <person name="Melayah D."/>
            <person name="Montanini B."/>
            <person name="Muratet M."/>
            <person name="Nehls U."/>
            <person name="Niculita-Hirzel H."/>
            <person name="Oudot-Le Secq M.P."/>
            <person name="Peter M."/>
            <person name="Quesneville H."/>
            <person name="Rajashekar B."/>
            <person name="Reich M."/>
            <person name="Rouhier N."/>
            <person name="Schmutz J."/>
            <person name="Yin T."/>
            <person name="Chalot M."/>
            <person name="Henrissat B."/>
            <person name="Kuees U."/>
            <person name="Lucas S."/>
            <person name="Van de Peer Y."/>
            <person name="Podila G.K."/>
            <person name="Polle A."/>
            <person name="Pukkila P.J."/>
            <person name="Richardson P.M."/>
            <person name="Rouze P."/>
            <person name="Sanders I.R."/>
            <person name="Stajich J.E."/>
            <person name="Tunlid A."/>
            <person name="Tuskan G."/>
            <person name="Grigoriev I.V."/>
        </authorList>
    </citation>
    <scope>NUCLEOTIDE SEQUENCE [LARGE SCALE GENOMIC DNA]</scope>
    <source>
        <strain evidence="4">S238N-H82 / ATCC MYA-4686</strain>
    </source>
</reference>
<proteinExistence type="predicted"/>
<organism evidence="4">
    <name type="scientific">Laccaria bicolor (strain S238N-H82 / ATCC MYA-4686)</name>
    <name type="common">Bicoloured deceiver</name>
    <name type="synonym">Laccaria laccata var. bicolor</name>
    <dbReference type="NCBI Taxonomy" id="486041"/>
    <lineage>
        <taxon>Eukaryota</taxon>
        <taxon>Fungi</taxon>
        <taxon>Dikarya</taxon>
        <taxon>Basidiomycota</taxon>
        <taxon>Agaricomycotina</taxon>
        <taxon>Agaricomycetes</taxon>
        <taxon>Agaricomycetidae</taxon>
        <taxon>Agaricales</taxon>
        <taxon>Agaricineae</taxon>
        <taxon>Hydnangiaceae</taxon>
        <taxon>Laccaria</taxon>
    </lineage>
</organism>
<dbReference type="EMBL" id="DS547179">
    <property type="protein sequence ID" value="EDQ98988.1"/>
    <property type="molecule type" value="Genomic_DNA"/>
</dbReference>
<dbReference type="Proteomes" id="UP000001194">
    <property type="component" value="Unassembled WGS sequence"/>
</dbReference>
<feature type="domain" description="Rho-GAP" evidence="1">
    <location>
        <begin position="1"/>
        <end position="69"/>
    </location>
</feature>
<dbReference type="GeneID" id="6086012"/>
<dbReference type="InterPro" id="IPR000198">
    <property type="entry name" value="RhoGAP_dom"/>
</dbReference>
<dbReference type="PROSITE" id="PS50238">
    <property type="entry name" value="RHOGAP"/>
    <property type="match status" value="1"/>
</dbReference>
<keyword evidence="4" id="KW-1185">Reference proteome</keyword>
<dbReference type="InterPro" id="IPR008936">
    <property type="entry name" value="Rho_GTPase_activation_prot"/>
</dbReference>
<dbReference type="SUPFAM" id="SSF48350">
    <property type="entry name" value="GTPase activation domain, GAP"/>
    <property type="match status" value="1"/>
</dbReference>
<dbReference type="AlphaFoldDB" id="B0E2D1"/>
<dbReference type="KEGG" id="lbc:LACBIDRAFT_298787"/>
<evidence type="ECO:0000259" key="1">
    <source>
        <dbReference type="PROSITE" id="PS50238"/>
    </source>
</evidence>
<gene>
    <name evidence="2" type="ORF">LACBIDRAFT_298787</name>
    <name evidence="3" type="ORF">LACBIDRAFT_317801</name>
</gene>
<dbReference type="STRING" id="486041.B0E2D1"/>
<dbReference type="PANTHER" id="PTHR45876:SF8">
    <property type="entry name" value="FI04035P"/>
    <property type="match status" value="1"/>
</dbReference>
<name>B0E2D1_LACBS</name>
<dbReference type="Pfam" id="PF00620">
    <property type="entry name" value="RhoGAP"/>
    <property type="match status" value="1"/>
</dbReference>
<dbReference type="GO" id="GO:0005737">
    <property type="term" value="C:cytoplasm"/>
    <property type="evidence" value="ECO:0007669"/>
    <property type="project" value="TreeGrafter"/>
</dbReference>
<dbReference type="HOGENOM" id="CLU_2776364_0_0_1"/>
<dbReference type="RefSeq" id="XP_001890728.1">
    <property type="nucleotide sequence ID" value="XM_001890693.1"/>
</dbReference>
<dbReference type="KEGG" id="lbc:LACBIDRAFT_317801"/>
<dbReference type="InParanoid" id="B0E2D1"/>
<dbReference type="PANTHER" id="PTHR45876">
    <property type="entry name" value="FI04035P"/>
    <property type="match status" value="1"/>
</dbReference>
<sequence>MPSSQEGIFRVPGDIGQQLSFRTEITDYYTLDAVDDLHVLLLLMKLSLRELCDPLVPSEMYNECTHSAF</sequence>
<accession>B0E2D1</accession>
<dbReference type="RefSeq" id="XP_001890349.1">
    <property type="nucleotide sequence ID" value="XM_001890314.1"/>
</dbReference>
<dbReference type="Gene3D" id="1.10.555.10">
    <property type="entry name" value="Rho GTPase activation protein"/>
    <property type="match status" value="1"/>
</dbReference>
<evidence type="ECO:0000313" key="3">
    <source>
        <dbReference type="EMBL" id="EDQ98988.1"/>
    </source>
</evidence>
<protein>
    <submittedName>
        <fullName evidence="3">Predicted protein</fullName>
    </submittedName>
</protein>
<dbReference type="GO" id="GO:0007165">
    <property type="term" value="P:signal transduction"/>
    <property type="evidence" value="ECO:0007669"/>
    <property type="project" value="InterPro"/>
</dbReference>
<evidence type="ECO:0000313" key="4">
    <source>
        <dbReference type="Proteomes" id="UP000001194"/>
    </source>
</evidence>
<dbReference type="GeneID" id="6086386"/>